<proteinExistence type="predicted"/>
<evidence type="ECO:0000313" key="3">
    <source>
        <dbReference type="Proteomes" id="UP000214646"/>
    </source>
</evidence>
<evidence type="ECO:0000313" key="2">
    <source>
        <dbReference type="EMBL" id="OWK46924.1"/>
    </source>
</evidence>
<reference evidence="3" key="1">
    <citation type="submission" date="2017-06" db="EMBL/GenBank/DDBJ databases">
        <title>Genome analysis of Fimbriiglobus ruber SP5, the first member of the order Planctomycetales with confirmed chitinolytic capability.</title>
        <authorList>
            <person name="Ravin N.V."/>
            <person name="Rakitin A.L."/>
            <person name="Ivanova A.A."/>
            <person name="Beletsky A.V."/>
            <person name="Kulichevskaya I.S."/>
            <person name="Mardanov A.V."/>
            <person name="Dedysh S.N."/>
        </authorList>
    </citation>
    <scope>NUCLEOTIDE SEQUENCE [LARGE SCALE GENOMIC DNA]</scope>
    <source>
        <strain evidence="3">SP5</strain>
    </source>
</reference>
<dbReference type="InterPro" id="IPR050445">
    <property type="entry name" value="Bact_polysacc_biosynth/exp"/>
</dbReference>
<dbReference type="PANTHER" id="PTHR32309:SF31">
    <property type="entry name" value="CAPSULAR EXOPOLYSACCHARIDE FAMILY"/>
    <property type="match status" value="1"/>
</dbReference>
<gene>
    <name evidence="2" type="ORF">FRUB_00623</name>
</gene>
<dbReference type="Gene3D" id="3.40.50.300">
    <property type="entry name" value="P-loop containing nucleotide triphosphate hydrolases"/>
    <property type="match status" value="1"/>
</dbReference>
<dbReference type="RefSeq" id="WP_088252087.1">
    <property type="nucleotide sequence ID" value="NZ_NIDE01000001.1"/>
</dbReference>
<keyword evidence="3" id="KW-1185">Reference proteome</keyword>
<accession>A0A225E584</accession>
<keyword evidence="2" id="KW-0808">Transferase</keyword>
<protein>
    <submittedName>
        <fullName evidence="2">Tyrosine-protein kinase EpsD</fullName>
    </submittedName>
</protein>
<dbReference type="EMBL" id="NIDE01000001">
    <property type="protein sequence ID" value="OWK46924.1"/>
    <property type="molecule type" value="Genomic_DNA"/>
</dbReference>
<dbReference type="GO" id="GO:0016301">
    <property type="term" value="F:kinase activity"/>
    <property type="evidence" value="ECO:0007669"/>
    <property type="project" value="UniProtKB-KW"/>
</dbReference>
<name>A0A225E584_9BACT</name>
<dbReference type="AlphaFoldDB" id="A0A225E584"/>
<dbReference type="InterPro" id="IPR027417">
    <property type="entry name" value="P-loop_NTPase"/>
</dbReference>
<dbReference type="SUPFAM" id="SSF52540">
    <property type="entry name" value="P-loop containing nucleoside triphosphate hydrolases"/>
    <property type="match status" value="1"/>
</dbReference>
<dbReference type="PANTHER" id="PTHR32309">
    <property type="entry name" value="TYROSINE-PROTEIN KINASE"/>
    <property type="match status" value="1"/>
</dbReference>
<keyword evidence="2" id="KW-0418">Kinase</keyword>
<dbReference type="OrthoDB" id="275375at2"/>
<dbReference type="Proteomes" id="UP000214646">
    <property type="component" value="Unassembled WGS sequence"/>
</dbReference>
<feature type="region of interest" description="Disordered" evidence="1">
    <location>
        <begin position="54"/>
        <end position="85"/>
    </location>
</feature>
<organism evidence="2 3">
    <name type="scientific">Fimbriiglobus ruber</name>
    <dbReference type="NCBI Taxonomy" id="1908690"/>
    <lineage>
        <taxon>Bacteria</taxon>
        <taxon>Pseudomonadati</taxon>
        <taxon>Planctomycetota</taxon>
        <taxon>Planctomycetia</taxon>
        <taxon>Gemmatales</taxon>
        <taxon>Gemmataceae</taxon>
        <taxon>Fimbriiglobus</taxon>
    </lineage>
</organism>
<comment type="caution">
    <text evidence="2">The sequence shown here is derived from an EMBL/GenBank/DDBJ whole genome shotgun (WGS) entry which is preliminary data.</text>
</comment>
<sequence>MGRMFRIITEGGQEMLHPPEPMNRVSAPVTVPTPAPEPFVPYVEIGGPEGVVTSVPKRATPTITRIDPPAPRPKPKTEPEPIPTPDARVLSVAFHRVPKPGLRMIPAGIASEVVAYHRPEHPISGEYRAVRDEIRRQFEDPGARSLLFTAAATDAGTTTVLLNFAVALTQETGNKVLVVDANFVRPSVGRRLGVADAPGLAEVLSQTTPLAWAIQPTAVQSLHVLSAGAPAAYRAGVAATEFPRLLTQMRQWFDWILVDAGVWSEMAGRDVVSTTTDAVYLVSRQADFERSEFANLRNAVTATSAVLRGYITTR</sequence>
<evidence type="ECO:0000256" key="1">
    <source>
        <dbReference type="SAM" id="MobiDB-lite"/>
    </source>
</evidence>